<dbReference type="Proteomes" id="UP001420932">
    <property type="component" value="Unassembled WGS sequence"/>
</dbReference>
<proteinExistence type="predicted"/>
<evidence type="ECO:0008006" key="3">
    <source>
        <dbReference type="Google" id="ProtNLM"/>
    </source>
</evidence>
<comment type="caution">
    <text evidence="1">The sequence shown here is derived from an EMBL/GenBank/DDBJ whole genome shotgun (WGS) entry which is preliminary data.</text>
</comment>
<organism evidence="1 2">
    <name type="scientific">Stephania yunnanensis</name>
    <dbReference type="NCBI Taxonomy" id="152371"/>
    <lineage>
        <taxon>Eukaryota</taxon>
        <taxon>Viridiplantae</taxon>
        <taxon>Streptophyta</taxon>
        <taxon>Embryophyta</taxon>
        <taxon>Tracheophyta</taxon>
        <taxon>Spermatophyta</taxon>
        <taxon>Magnoliopsida</taxon>
        <taxon>Ranunculales</taxon>
        <taxon>Menispermaceae</taxon>
        <taxon>Menispermoideae</taxon>
        <taxon>Cissampelideae</taxon>
        <taxon>Stephania</taxon>
    </lineage>
</organism>
<evidence type="ECO:0000313" key="2">
    <source>
        <dbReference type="Proteomes" id="UP001420932"/>
    </source>
</evidence>
<dbReference type="EMBL" id="JBBNAF010000003">
    <property type="protein sequence ID" value="KAK9161165.1"/>
    <property type="molecule type" value="Genomic_DNA"/>
</dbReference>
<reference evidence="1 2" key="1">
    <citation type="submission" date="2024-01" db="EMBL/GenBank/DDBJ databases">
        <title>Genome assemblies of Stephania.</title>
        <authorList>
            <person name="Yang L."/>
        </authorList>
    </citation>
    <scope>NUCLEOTIDE SEQUENCE [LARGE SCALE GENOMIC DNA]</scope>
    <source>
        <strain evidence="1">YNDBR</strain>
        <tissue evidence="1">Leaf</tissue>
    </source>
</reference>
<name>A0AAP0KZM7_9MAGN</name>
<keyword evidence="2" id="KW-1185">Reference proteome</keyword>
<accession>A0AAP0KZM7</accession>
<sequence length="112" mass="13142">MRSRGKFSVRSAYNSVQTLDREGYWGGFAEGERSSGNNRPIGCGRRNERSRCRETFCCRDEETPFHLLFQCEFAQFIWFGSPWGITIDNLKLDNMATFWERTIEKSLKLENL</sequence>
<gene>
    <name evidence="1" type="ORF">Syun_007506</name>
</gene>
<evidence type="ECO:0000313" key="1">
    <source>
        <dbReference type="EMBL" id="KAK9161165.1"/>
    </source>
</evidence>
<dbReference type="AlphaFoldDB" id="A0AAP0KZM7"/>
<protein>
    <recommendedName>
        <fullName evidence="3">Reverse transcriptase zinc-binding domain-containing protein</fullName>
    </recommendedName>
</protein>